<evidence type="ECO:0000313" key="1">
    <source>
        <dbReference type="EMBL" id="QJA47512.1"/>
    </source>
</evidence>
<gene>
    <name evidence="1" type="ORF">TM448A00693_0009</name>
    <name evidence="2" type="ORF">TM448B00173_0011</name>
</gene>
<dbReference type="EMBL" id="MT144046">
    <property type="protein sequence ID" value="QJA47512.1"/>
    <property type="molecule type" value="Genomic_DNA"/>
</dbReference>
<dbReference type="EMBL" id="MT144595">
    <property type="protein sequence ID" value="QJH94041.1"/>
    <property type="molecule type" value="Genomic_DNA"/>
</dbReference>
<accession>A0A6H1ZJ61</accession>
<evidence type="ECO:0000313" key="2">
    <source>
        <dbReference type="EMBL" id="QJH94041.1"/>
    </source>
</evidence>
<proteinExistence type="predicted"/>
<organism evidence="1">
    <name type="scientific">viral metagenome</name>
    <dbReference type="NCBI Taxonomy" id="1070528"/>
    <lineage>
        <taxon>unclassified sequences</taxon>
        <taxon>metagenomes</taxon>
        <taxon>organismal metagenomes</taxon>
    </lineage>
</organism>
<dbReference type="AlphaFoldDB" id="A0A6H1ZJ61"/>
<protein>
    <submittedName>
        <fullName evidence="1">Uncharacterized protein</fullName>
    </submittedName>
</protein>
<name>A0A6H1ZJ61_9ZZZZ</name>
<reference evidence="1" key="1">
    <citation type="submission" date="2020-03" db="EMBL/GenBank/DDBJ databases">
        <title>The deep terrestrial virosphere.</title>
        <authorList>
            <person name="Holmfeldt K."/>
            <person name="Nilsson E."/>
            <person name="Simone D."/>
            <person name="Lopez-Fernandez M."/>
            <person name="Wu X."/>
            <person name="de Brujin I."/>
            <person name="Lundin D."/>
            <person name="Andersson A."/>
            <person name="Bertilsson S."/>
            <person name="Dopson M."/>
        </authorList>
    </citation>
    <scope>NUCLEOTIDE SEQUENCE</scope>
    <source>
        <strain evidence="1">TM448A00693</strain>
        <strain evidence="2">TM448B00173</strain>
    </source>
</reference>
<sequence>MAVALDTSGVTTYDLTDNSIIKNGSMAVRTPDETVIFSIRNRIDWTNDVGSARPTIDANAGTAGSAGLANIFRVLKIPDRTVIERIVLASDTLSWSHSHTGAVGASAFFGFQVMAYVAATKVVASMVRTETTAGCGVLAITNSGGAVAGLPTVVASTPWTATQPLTVTTTGLPLYLPFGGYIDIQAFGGASTSAVTADGSFAGVGHVIAHCTRIPE</sequence>